<protein>
    <submittedName>
        <fullName evidence="2">DUF892 family protein</fullName>
    </submittedName>
</protein>
<gene>
    <name evidence="2" type="ORF">PPNSA23_40470</name>
</gene>
<keyword evidence="1" id="KW-0175">Coiled coil</keyword>
<dbReference type="InterPro" id="IPR047114">
    <property type="entry name" value="YciF"/>
</dbReference>
<dbReference type="InterPro" id="IPR010287">
    <property type="entry name" value="DUF892_YciF-like"/>
</dbReference>
<evidence type="ECO:0000313" key="2">
    <source>
        <dbReference type="EMBL" id="GAB1584104.1"/>
    </source>
</evidence>
<comment type="caution">
    <text evidence="2">The sequence shown here is derived from an EMBL/GenBank/DDBJ whole genome shotgun (WGS) entry which is preliminary data.</text>
</comment>
<sequence>MTNPTDHLIAWLKDAHAAEEQAITMLSNLAQRIENYPDLKARVEQHVNETERQAERVRECLRRLGSDSSTLKDTGTKLMGLGQALSGIFTSDEVIKGVLASYTFEQMEIASYKILIAAARHLGDTETARVCEEILQEEIAMAKWLEENLERLTDRFLDLDAKPGQTAKH</sequence>
<dbReference type="InterPro" id="IPR009078">
    <property type="entry name" value="Ferritin-like_SF"/>
</dbReference>
<organism evidence="2 3">
    <name type="scientific">Phyllobacterium phragmitis</name>
    <dbReference type="NCBI Taxonomy" id="2670329"/>
    <lineage>
        <taxon>Bacteria</taxon>
        <taxon>Pseudomonadati</taxon>
        <taxon>Pseudomonadota</taxon>
        <taxon>Alphaproteobacteria</taxon>
        <taxon>Hyphomicrobiales</taxon>
        <taxon>Phyllobacteriaceae</taxon>
        <taxon>Phyllobacterium</taxon>
    </lineage>
</organism>
<accession>A0ABQ0H5A5</accession>
<proteinExistence type="predicted"/>
<dbReference type="PANTHER" id="PTHR30565">
    <property type="entry name" value="PROTEIN YCIF"/>
    <property type="match status" value="1"/>
</dbReference>
<dbReference type="Gene3D" id="1.20.1260.10">
    <property type="match status" value="1"/>
</dbReference>
<evidence type="ECO:0000313" key="3">
    <source>
        <dbReference type="Proteomes" id="UP001628091"/>
    </source>
</evidence>
<dbReference type="SUPFAM" id="SSF47240">
    <property type="entry name" value="Ferritin-like"/>
    <property type="match status" value="1"/>
</dbReference>
<dbReference type="CDD" id="cd00657">
    <property type="entry name" value="Ferritin_like"/>
    <property type="match status" value="1"/>
</dbReference>
<reference evidence="2 3" key="1">
    <citation type="submission" date="2024-10" db="EMBL/GenBank/DDBJ databases">
        <title>Isolation, draft genome sequencing and identification of Phyllobacterium sp. NSA23, isolated from leaf soil.</title>
        <authorList>
            <person name="Akita H."/>
        </authorList>
    </citation>
    <scope>NUCLEOTIDE SEQUENCE [LARGE SCALE GENOMIC DNA]</scope>
    <source>
        <strain evidence="2 3">NSA23</strain>
    </source>
</reference>
<name>A0ABQ0H5A5_9HYPH</name>
<dbReference type="InterPro" id="IPR012347">
    <property type="entry name" value="Ferritin-like"/>
</dbReference>
<dbReference type="Pfam" id="PF05974">
    <property type="entry name" value="DUF892"/>
    <property type="match status" value="1"/>
</dbReference>
<dbReference type="EMBL" id="BAAFZP010000002">
    <property type="protein sequence ID" value="GAB1584104.1"/>
    <property type="molecule type" value="Genomic_DNA"/>
</dbReference>
<dbReference type="PANTHER" id="PTHR30565:SF9">
    <property type="entry name" value="PROTEIN YCIF"/>
    <property type="match status" value="1"/>
</dbReference>
<keyword evidence="3" id="KW-1185">Reference proteome</keyword>
<dbReference type="RefSeq" id="WP_183433701.1">
    <property type="nucleotide sequence ID" value="NZ_BAAFZP010000002.1"/>
</dbReference>
<feature type="coiled-coil region" evidence="1">
    <location>
        <begin position="135"/>
        <end position="162"/>
    </location>
</feature>
<evidence type="ECO:0000256" key="1">
    <source>
        <dbReference type="SAM" id="Coils"/>
    </source>
</evidence>
<dbReference type="Proteomes" id="UP001628091">
    <property type="component" value="Unassembled WGS sequence"/>
</dbReference>